<reference evidence="2" key="1">
    <citation type="journal article" date="2023" name="PLoS Negl. Trop. Dis.">
        <title>A genome sequence for Biomphalaria pfeifferi, the major vector snail for the human-infecting parasite Schistosoma mansoni.</title>
        <authorList>
            <person name="Bu L."/>
            <person name="Lu L."/>
            <person name="Laidemitt M.R."/>
            <person name="Zhang S.M."/>
            <person name="Mutuku M."/>
            <person name="Mkoji G."/>
            <person name="Steinauer M."/>
            <person name="Loker E.S."/>
        </authorList>
    </citation>
    <scope>NUCLEOTIDE SEQUENCE</scope>
    <source>
        <strain evidence="2">KasaAsao</strain>
    </source>
</reference>
<reference evidence="2" key="2">
    <citation type="submission" date="2023-04" db="EMBL/GenBank/DDBJ databases">
        <authorList>
            <person name="Bu L."/>
            <person name="Lu L."/>
            <person name="Laidemitt M.R."/>
            <person name="Zhang S.M."/>
            <person name="Mutuku M."/>
            <person name="Mkoji G."/>
            <person name="Steinauer M."/>
            <person name="Loker E.S."/>
        </authorList>
    </citation>
    <scope>NUCLEOTIDE SEQUENCE</scope>
    <source>
        <strain evidence="2">KasaAsao</strain>
        <tissue evidence="2">Whole Snail</tissue>
    </source>
</reference>
<organism evidence="2 3">
    <name type="scientific">Biomphalaria pfeifferi</name>
    <name type="common">Bloodfluke planorb</name>
    <name type="synonym">Freshwater snail</name>
    <dbReference type="NCBI Taxonomy" id="112525"/>
    <lineage>
        <taxon>Eukaryota</taxon>
        <taxon>Metazoa</taxon>
        <taxon>Spiralia</taxon>
        <taxon>Lophotrochozoa</taxon>
        <taxon>Mollusca</taxon>
        <taxon>Gastropoda</taxon>
        <taxon>Heterobranchia</taxon>
        <taxon>Euthyneura</taxon>
        <taxon>Panpulmonata</taxon>
        <taxon>Hygrophila</taxon>
        <taxon>Lymnaeoidea</taxon>
        <taxon>Planorbidae</taxon>
        <taxon>Biomphalaria</taxon>
    </lineage>
</organism>
<sequence>MTTSSVPKNHQPGKTEVQRFASMREATRPVLPHIGTYVIDTPRDGDWTWRQQCLQFHETHRGVPHNLKMEPLPHIPKRYDLKTLQDWQTRDNTPATPSGSSSTGDSTGLTTTTQDSERTSQTRSHAPLSYAHLNCKRSKEKQAETKGEQSGDKLFHSSLPWRGTPIRAWNREKTAGVPCYTSLCTHKEILYNDIMKIKQPKQHHSLNHKVIDTKKSVHTKLTEIKKNAIETRVPTLSLNLSSVTESRGGDDTQLHLVAESTRLNALTPPLPPVKHVGHTSRHNEWSNMRLAELLKDRTALSVQDQVMTLTGQGHQRQKLSRLKDEVVTDVDLGAADIYNSHSWLQMVNTPLVDTNIYDRYANVKMSHERQ</sequence>
<feature type="region of interest" description="Disordered" evidence="1">
    <location>
        <begin position="89"/>
        <end position="158"/>
    </location>
</feature>
<name>A0AAD8BMU0_BIOPF</name>
<comment type="caution">
    <text evidence="2">The sequence shown here is derived from an EMBL/GenBank/DDBJ whole genome shotgun (WGS) entry which is preliminary data.</text>
</comment>
<gene>
    <name evidence="2" type="ORF">Bpfe_013319</name>
</gene>
<evidence type="ECO:0000313" key="3">
    <source>
        <dbReference type="Proteomes" id="UP001233172"/>
    </source>
</evidence>
<feature type="region of interest" description="Disordered" evidence="1">
    <location>
        <begin position="1"/>
        <end position="20"/>
    </location>
</feature>
<proteinExistence type="predicted"/>
<dbReference type="EMBL" id="JASAOG010000056">
    <property type="protein sequence ID" value="KAK0057226.1"/>
    <property type="molecule type" value="Genomic_DNA"/>
</dbReference>
<feature type="compositionally biased region" description="Low complexity" evidence="1">
    <location>
        <begin position="93"/>
        <end position="114"/>
    </location>
</feature>
<protein>
    <submittedName>
        <fullName evidence="2">Uncharacterized protein</fullName>
    </submittedName>
</protein>
<dbReference type="Proteomes" id="UP001233172">
    <property type="component" value="Unassembled WGS sequence"/>
</dbReference>
<accession>A0AAD8BMU0</accession>
<feature type="compositionally biased region" description="Basic and acidic residues" evidence="1">
    <location>
        <begin position="140"/>
        <end position="155"/>
    </location>
</feature>
<dbReference type="AlphaFoldDB" id="A0AAD8BMU0"/>
<keyword evidence="3" id="KW-1185">Reference proteome</keyword>
<evidence type="ECO:0000256" key="1">
    <source>
        <dbReference type="SAM" id="MobiDB-lite"/>
    </source>
</evidence>
<evidence type="ECO:0000313" key="2">
    <source>
        <dbReference type="EMBL" id="KAK0057226.1"/>
    </source>
</evidence>